<dbReference type="Gene3D" id="3.40.190.10">
    <property type="entry name" value="Periplasmic binding protein-like II"/>
    <property type="match status" value="2"/>
</dbReference>
<proteinExistence type="inferred from homology"/>
<dbReference type="SUPFAM" id="SSF46785">
    <property type="entry name" value="Winged helix' DNA-binding domain"/>
    <property type="match status" value="1"/>
</dbReference>
<accession>A0A6J5I4F5</accession>
<dbReference type="InterPro" id="IPR036390">
    <property type="entry name" value="WH_DNA-bd_sf"/>
</dbReference>
<name>A0A6J5I4F5_9BURK</name>
<dbReference type="AlphaFoldDB" id="A0A6J5I4F5"/>
<dbReference type="InterPro" id="IPR050389">
    <property type="entry name" value="LysR-type_TF"/>
</dbReference>
<dbReference type="GO" id="GO:0003700">
    <property type="term" value="F:DNA-binding transcription factor activity"/>
    <property type="evidence" value="ECO:0007669"/>
    <property type="project" value="InterPro"/>
</dbReference>
<reference evidence="6 7" key="1">
    <citation type="submission" date="2020-04" db="EMBL/GenBank/DDBJ databases">
        <authorList>
            <person name="De Canck E."/>
        </authorList>
    </citation>
    <scope>NUCLEOTIDE SEQUENCE [LARGE SCALE GENOMIC DNA]</scope>
    <source>
        <strain evidence="6 7">LMG 26845</strain>
    </source>
</reference>
<evidence type="ECO:0000256" key="1">
    <source>
        <dbReference type="ARBA" id="ARBA00009437"/>
    </source>
</evidence>
<comment type="similarity">
    <text evidence="1">Belongs to the LysR transcriptional regulatory family.</text>
</comment>
<gene>
    <name evidence="6" type="primary">pcpR_5</name>
    <name evidence="6" type="ORF">LMG26845_04037</name>
</gene>
<dbReference type="Pfam" id="PF00126">
    <property type="entry name" value="HTH_1"/>
    <property type="match status" value="1"/>
</dbReference>
<evidence type="ECO:0000313" key="6">
    <source>
        <dbReference type="EMBL" id="CAB3676517.1"/>
    </source>
</evidence>
<dbReference type="InterPro" id="IPR000847">
    <property type="entry name" value="LysR_HTH_N"/>
</dbReference>
<keyword evidence="7" id="KW-1185">Reference proteome</keyword>
<dbReference type="PROSITE" id="PS50931">
    <property type="entry name" value="HTH_LYSR"/>
    <property type="match status" value="1"/>
</dbReference>
<dbReference type="PANTHER" id="PTHR30118">
    <property type="entry name" value="HTH-TYPE TRANSCRIPTIONAL REGULATOR LEUO-RELATED"/>
    <property type="match status" value="1"/>
</dbReference>
<organism evidence="6 7">
    <name type="scientific">Achromobacter insuavis</name>
    <dbReference type="NCBI Taxonomy" id="1287735"/>
    <lineage>
        <taxon>Bacteria</taxon>
        <taxon>Pseudomonadati</taxon>
        <taxon>Pseudomonadota</taxon>
        <taxon>Betaproteobacteria</taxon>
        <taxon>Burkholderiales</taxon>
        <taxon>Alcaligenaceae</taxon>
        <taxon>Achromobacter</taxon>
    </lineage>
</organism>
<protein>
    <submittedName>
        <fullName evidence="6">PCP degradation transcriptional activation protein</fullName>
    </submittedName>
</protein>
<dbReference type="InterPro" id="IPR036388">
    <property type="entry name" value="WH-like_DNA-bd_sf"/>
</dbReference>
<dbReference type="Gene3D" id="1.10.10.10">
    <property type="entry name" value="Winged helix-like DNA-binding domain superfamily/Winged helix DNA-binding domain"/>
    <property type="match status" value="1"/>
</dbReference>
<feature type="domain" description="HTH lysR-type" evidence="5">
    <location>
        <begin position="21"/>
        <end position="78"/>
    </location>
</feature>
<evidence type="ECO:0000256" key="3">
    <source>
        <dbReference type="ARBA" id="ARBA00023125"/>
    </source>
</evidence>
<dbReference type="CDD" id="cd08417">
    <property type="entry name" value="PBP2_Nitroaromatics_like"/>
    <property type="match status" value="1"/>
</dbReference>
<dbReference type="EMBL" id="CADIJR010000044">
    <property type="protein sequence ID" value="CAB3676517.1"/>
    <property type="molecule type" value="Genomic_DNA"/>
</dbReference>
<dbReference type="SUPFAM" id="SSF53850">
    <property type="entry name" value="Periplasmic binding protein-like II"/>
    <property type="match status" value="1"/>
</dbReference>
<evidence type="ECO:0000256" key="4">
    <source>
        <dbReference type="ARBA" id="ARBA00023163"/>
    </source>
</evidence>
<evidence type="ECO:0000313" key="7">
    <source>
        <dbReference type="Proteomes" id="UP000507979"/>
    </source>
</evidence>
<keyword evidence="4" id="KW-0804">Transcription</keyword>
<dbReference type="InterPro" id="IPR005119">
    <property type="entry name" value="LysR_subst-bd"/>
</dbReference>
<evidence type="ECO:0000259" key="5">
    <source>
        <dbReference type="PROSITE" id="PS50931"/>
    </source>
</evidence>
<sequence>MELLKSIIAIRIIDGMNLSAVDLNLLVAFEALYDTRNVTLAGQRINRAQPSVSSALGRLRLLFQDELFLRTADGMQPTPKAAALMPAVSAALDQIRQALTQGAGFDPQAAAGRRFTVAASDYADVVIVPHIVAALRRDAPGIDLRIARLDRAALYEQLDNGSVDLAIGGHLAPPKRMLRERLYPEHFVCIADRHHPALRGRKLDLARYVALPHALFTPSDDGSARGVVDASLARLGQRRRVACTFAHIVALPHAVQGTDLVATLARRAALRLAGPGLTLRPLPPEVDPGPFDIDMVCSRRAPGDAALAWLQQVVRDAAARLAD</sequence>
<dbReference type="Proteomes" id="UP000507979">
    <property type="component" value="Unassembled WGS sequence"/>
</dbReference>
<dbReference type="GO" id="GO:0003677">
    <property type="term" value="F:DNA binding"/>
    <property type="evidence" value="ECO:0007669"/>
    <property type="project" value="UniProtKB-KW"/>
</dbReference>
<evidence type="ECO:0000256" key="2">
    <source>
        <dbReference type="ARBA" id="ARBA00023015"/>
    </source>
</evidence>
<keyword evidence="2" id="KW-0805">Transcription regulation</keyword>
<dbReference type="InterPro" id="IPR037402">
    <property type="entry name" value="YidZ_PBP2"/>
</dbReference>
<dbReference type="PANTHER" id="PTHR30118:SF15">
    <property type="entry name" value="TRANSCRIPTIONAL REGULATORY PROTEIN"/>
    <property type="match status" value="1"/>
</dbReference>
<dbReference type="Pfam" id="PF03466">
    <property type="entry name" value="LysR_substrate"/>
    <property type="match status" value="1"/>
</dbReference>
<keyword evidence="3" id="KW-0238">DNA-binding</keyword>